<organism evidence="1 2">
    <name type="scientific">Syntrophotalea acetylenica</name>
    <name type="common">Pelobacter acetylenicus</name>
    <dbReference type="NCBI Taxonomy" id="29542"/>
    <lineage>
        <taxon>Bacteria</taxon>
        <taxon>Pseudomonadati</taxon>
        <taxon>Thermodesulfobacteriota</taxon>
        <taxon>Desulfuromonadia</taxon>
        <taxon>Desulfuromonadales</taxon>
        <taxon>Syntrophotaleaceae</taxon>
        <taxon>Syntrophotalea</taxon>
    </lineage>
</organism>
<dbReference type="InterPro" id="IPR014118">
    <property type="entry name" value="T4SS_TraV"/>
</dbReference>
<name>A0A1L3GJS8_SYNAC</name>
<sequence length="117" mass="13288">MAGCMNPYASKFACPDPDNGKCVSMEDAYTESMESRLDPARPQRRADSSEYQDALLGRIAGLLREPETPVVVPPKVMRVLMLPYEGEGNELFMLRYAYIFTEPPRWVLSDPLQKSQR</sequence>
<dbReference type="EMBL" id="CP015518">
    <property type="protein sequence ID" value="APG26145.1"/>
    <property type="molecule type" value="Genomic_DNA"/>
</dbReference>
<evidence type="ECO:0008006" key="3">
    <source>
        <dbReference type="Google" id="ProtNLM"/>
    </source>
</evidence>
<evidence type="ECO:0000313" key="2">
    <source>
        <dbReference type="Proteomes" id="UP000182264"/>
    </source>
</evidence>
<gene>
    <name evidence="1" type="ORF">A7E75_02350</name>
</gene>
<dbReference type="Pfam" id="PF09676">
    <property type="entry name" value="TraV"/>
    <property type="match status" value="1"/>
</dbReference>
<reference evidence="1 2" key="1">
    <citation type="journal article" date="2017" name="Genome Announc.">
        <title>Complete Genome Sequences of Two Acetylene-Fermenting Pelobacter acetylenicus Strains.</title>
        <authorList>
            <person name="Sutton J.M."/>
            <person name="Baesman S.M."/>
            <person name="Fierst J.L."/>
            <person name="Poret-Peterson A.T."/>
            <person name="Oremland R.S."/>
            <person name="Dunlap D.S."/>
            <person name="Akob D.M."/>
        </authorList>
    </citation>
    <scope>NUCLEOTIDE SEQUENCE [LARGE SCALE GENOMIC DNA]</scope>
    <source>
        <strain evidence="1 2">DSM 3247</strain>
    </source>
</reference>
<dbReference type="STRING" id="29542.A6070_10970"/>
<dbReference type="AlphaFoldDB" id="A0A1L3GJS8"/>
<accession>A0A1L3GJS8</accession>
<evidence type="ECO:0000313" key="1">
    <source>
        <dbReference type="EMBL" id="APG26145.1"/>
    </source>
</evidence>
<proteinExistence type="predicted"/>
<protein>
    <recommendedName>
        <fullName evidence="3">Conjugal transfer pilus assembly protein TraV</fullName>
    </recommendedName>
</protein>
<dbReference type="Proteomes" id="UP000182264">
    <property type="component" value="Chromosome"/>
</dbReference>
<keyword evidence="2" id="KW-1185">Reference proteome</keyword>